<dbReference type="PROSITE" id="PS00391">
    <property type="entry name" value="ATPASE_NA_K_BETA_2"/>
    <property type="match status" value="1"/>
</dbReference>
<dbReference type="PANTHER" id="PTHR11523">
    <property type="entry name" value="SODIUM/POTASSIUM-DEPENDENT ATPASE BETA SUBUNIT"/>
    <property type="match status" value="1"/>
</dbReference>
<keyword evidence="8" id="KW-0630">Potassium</keyword>
<evidence type="ECO:0000256" key="17">
    <source>
        <dbReference type="ARBA" id="ARBA00037667"/>
    </source>
</evidence>
<evidence type="ECO:0000256" key="14">
    <source>
        <dbReference type="ARBA" id="ARBA00023157"/>
    </source>
</evidence>
<keyword evidence="13 18" id="KW-0472">Membrane</keyword>
<evidence type="ECO:0000256" key="15">
    <source>
        <dbReference type="ARBA" id="ARBA00023180"/>
    </source>
</evidence>
<feature type="compositionally biased region" description="Low complexity" evidence="19">
    <location>
        <begin position="9"/>
        <end position="23"/>
    </location>
</feature>
<dbReference type="PANTHER" id="PTHR11523:SF47">
    <property type="entry name" value="SODIUM_POTASSIUM-TRANSPORTING ATPASE SUBUNIT BETA-3"/>
    <property type="match status" value="1"/>
</dbReference>
<keyword evidence="3 18" id="KW-0813">Transport</keyword>
<organism evidence="20 21">
    <name type="scientific">Merluccius polli</name>
    <name type="common">Benguela hake</name>
    <name type="synonym">Merluccius cadenati</name>
    <dbReference type="NCBI Taxonomy" id="89951"/>
    <lineage>
        <taxon>Eukaryota</taxon>
        <taxon>Metazoa</taxon>
        <taxon>Chordata</taxon>
        <taxon>Craniata</taxon>
        <taxon>Vertebrata</taxon>
        <taxon>Euteleostomi</taxon>
        <taxon>Actinopterygii</taxon>
        <taxon>Neopterygii</taxon>
        <taxon>Teleostei</taxon>
        <taxon>Neoteleostei</taxon>
        <taxon>Acanthomorphata</taxon>
        <taxon>Zeiogadaria</taxon>
        <taxon>Gadariae</taxon>
        <taxon>Gadiformes</taxon>
        <taxon>Gadoidei</taxon>
        <taxon>Merlucciidae</taxon>
        <taxon>Merluccius</taxon>
    </lineage>
</organism>
<evidence type="ECO:0000256" key="18">
    <source>
        <dbReference type="RuleBase" id="RU362099"/>
    </source>
</evidence>
<evidence type="ECO:0000256" key="13">
    <source>
        <dbReference type="ARBA" id="ARBA00023136"/>
    </source>
</evidence>
<dbReference type="GO" id="GO:1990573">
    <property type="term" value="P:potassium ion import across plasma membrane"/>
    <property type="evidence" value="ECO:0007669"/>
    <property type="project" value="TreeGrafter"/>
</dbReference>
<evidence type="ECO:0000256" key="16">
    <source>
        <dbReference type="ARBA" id="ARBA00023201"/>
    </source>
</evidence>
<evidence type="ECO:0000256" key="8">
    <source>
        <dbReference type="ARBA" id="ARBA00022958"/>
    </source>
</evidence>
<proteinExistence type="inferred from homology"/>
<name>A0AA47NXB8_MERPO</name>
<dbReference type="GO" id="GO:0006883">
    <property type="term" value="P:intracellular sodium ion homeostasis"/>
    <property type="evidence" value="ECO:0007669"/>
    <property type="project" value="TreeGrafter"/>
</dbReference>
<dbReference type="AlphaFoldDB" id="A0AA47NXB8"/>
<keyword evidence="12 18" id="KW-0406">Ion transport</keyword>
<sequence>MASNEEKPAAAAAAATTTTTTTSTTAAAAAAAVSTAEKEKASSWKDSIYNPRTGELLGRTAGSWGLILLFYLVFYCFLAGMFALTMWVMLLTLDDYVPTYRDRVPHPGLVIRPKSLDIHVNITDPKKYAQYVQHLESFLQSYNDTEQEKNELCVPGDFFDQDSGSMDNKKACQFKRSVLSRCSGLSDTTFGYSEGKPCVLLKLNRIIGLKPLGHPYINCTAKTLSDTPVQMQYFPREARIDKMYFPYYGKKAHESYVQPLVAVKLLLTKEHYNNELSIECRVEGSNMRNNDDRDKFLGRVTFRVKVFE</sequence>
<keyword evidence="11" id="KW-0915">Sodium</keyword>
<accession>A0AA47NXB8</accession>
<evidence type="ECO:0000256" key="3">
    <source>
        <dbReference type="ARBA" id="ARBA00022448"/>
    </source>
</evidence>
<protein>
    <recommendedName>
        <fullName evidence="18">Sodium/potassium-transporting ATPase subunit beta</fullName>
    </recommendedName>
</protein>
<comment type="subcellular location">
    <subcellularLocation>
        <location evidence="1">Cell membrane</location>
        <topology evidence="1">Single-pass type II membrane protein</topology>
    </subcellularLocation>
    <subcellularLocation>
        <location evidence="18">Membrane</location>
    </subcellularLocation>
</comment>
<evidence type="ECO:0000256" key="11">
    <source>
        <dbReference type="ARBA" id="ARBA00023053"/>
    </source>
</evidence>
<evidence type="ECO:0000313" key="21">
    <source>
        <dbReference type="Proteomes" id="UP001174136"/>
    </source>
</evidence>
<dbReference type="NCBIfam" id="TIGR01107">
    <property type="entry name" value="Na_K_ATPase_bet"/>
    <property type="match status" value="1"/>
</dbReference>
<evidence type="ECO:0000256" key="12">
    <source>
        <dbReference type="ARBA" id="ARBA00023065"/>
    </source>
</evidence>
<dbReference type="InterPro" id="IPR000402">
    <property type="entry name" value="Na/K_ATPase_sub_beta"/>
</dbReference>
<evidence type="ECO:0000256" key="6">
    <source>
        <dbReference type="ARBA" id="ARBA00022607"/>
    </source>
</evidence>
<keyword evidence="10 18" id="KW-1133">Transmembrane helix</keyword>
<keyword evidence="6" id="KW-0740">Sodium/potassium transport</keyword>
<keyword evidence="15" id="KW-0325">Glycoprotein</keyword>
<gene>
    <name evidence="20" type="primary">atp1b3</name>
    <name evidence="20" type="ORF">N1851_022682</name>
</gene>
<keyword evidence="4" id="KW-1003">Cell membrane</keyword>
<dbReference type="FunFam" id="2.60.40.1660:FF:000005">
    <property type="entry name" value="Sodium/potassium-transporting ATPase subunit beta"/>
    <property type="match status" value="1"/>
</dbReference>
<keyword evidence="21" id="KW-1185">Reference proteome</keyword>
<dbReference type="Pfam" id="PF00287">
    <property type="entry name" value="Na_K-ATPase"/>
    <property type="match status" value="1"/>
</dbReference>
<evidence type="ECO:0000256" key="10">
    <source>
        <dbReference type="ARBA" id="ARBA00022989"/>
    </source>
</evidence>
<evidence type="ECO:0000256" key="19">
    <source>
        <dbReference type="SAM" id="MobiDB-lite"/>
    </source>
</evidence>
<dbReference type="Gene3D" id="2.60.40.1660">
    <property type="entry name" value="Na, k-atpase alpha subunit"/>
    <property type="match status" value="1"/>
</dbReference>
<evidence type="ECO:0000256" key="4">
    <source>
        <dbReference type="ARBA" id="ARBA00022475"/>
    </source>
</evidence>
<evidence type="ECO:0000256" key="7">
    <source>
        <dbReference type="ARBA" id="ARBA00022692"/>
    </source>
</evidence>
<feature type="region of interest" description="Disordered" evidence="19">
    <location>
        <begin position="1"/>
        <end position="23"/>
    </location>
</feature>
<dbReference type="InterPro" id="IPR038702">
    <property type="entry name" value="Na/K_ATPase_sub_beta_sf"/>
</dbReference>
<reference evidence="20" key="1">
    <citation type="journal article" date="2023" name="Front. Mar. Sci.">
        <title>A new Merluccius polli reference genome to investigate the effects of global change in West African waters.</title>
        <authorList>
            <person name="Mateo J.L."/>
            <person name="Blanco-Fernandez C."/>
            <person name="Garcia-Vazquez E."/>
            <person name="Machado-Schiaffino G."/>
        </authorList>
    </citation>
    <scope>NUCLEOTIDE SEQUENCE</scope>
    <source>
        <strain evidence="20">C29</strain>
        <tissue evidence="20">Fin</tissue>
    </source>
</reference>
<dbReference type="Gene3D" id="1.20.5.170">
    <property type="match status" value="1"/>
</dbReference>
<dbReference type="EMBL" id="JAOPHQ010004179">
    <property type="protein sequence ID" value="KAK0140358.1"/>
    <property type="molecule type" value="Genomic_DNA"/>
</dbReference>
<keyword evidence="16" id="KW-0739">Sodium transport</keyword>
<dbReference type="Proteomes" id="UP001174136">
    <property type="component" value="Unassembled WGS sequence"/>
</dbReference>
<keyword evidence="5" id="KW-0633">Potassium transport</keyword>
<comment type="similarity">
    <text evidence="2 18">Belongs to the X(+)/potassium ATPases subunit beta family.</text>
</comment>
<evidence type="ECO:0000313" key="20">
    <source>
        <dbReference type="EMBL" id="KAK0140358.1"/>
    </source>
</evidence>
<evidence type="ECO:0000256" key="2">
    <source>
        <dbReference type="ARBA" id="ARBA00005876"/>
    </source>
</evidence>
<evidence type="ECO:0000256" key="5">
    <source>
        <dbReference type="ARBA" id="ARBA00022538"/>
    </source>
</evidence>
<dbReference type="GO" id="GO:0036376">
    <property type="term" value="P:sodium ion export across plasma membrane"/>
    <property type="evidence" value="ECO:0007669"/>
    <property type="project" value="TreeGrafter"/>
</dbReference>
<comment type="caution">
    <text evidence="20">The sequence shown here is derived from an EMBL/GenBank/DDBJ whole genome shotgun (WGS) entry which is preliminary data.</text>
</comment>
<feature type="transmembrane region" description="Helical" evidence="18">
    <location>
        <begin position="66"/>
        <end position="93"/>
    </location>
</feature>
<evidence type="ECO:0000256" key="1">
    <source>
        <dbReference type="ARBA" id="ARBA00004401"/>
    </source>
</evidence>
<comment type="function">
    <text evidence="17">This is the non-catalytic component of the active enzyme, which catalyzes the hydrolysis of ATP coupled with the exchange of Na(+) and K(+) ions across the plasma membrane. The exact function of the beta-3 subunit is not known.</text>
</comment>
<keyword evidence="7 18" id="KW-0812">Transmembrane</keyword>
<dbReference type="GO" id="GO:0030007">
    <property type="term" value="P:intracellular potassium ion homeostasis"/>
    <property type="evidence" value="ECO:0007669"/>
    <property type="project" value="TreeGrafter"/>
</dbReference>
<dbReference type="GO" id="GO:0001671">
    <property type="term" value="F:ATPase activator activity"/>
    <property type="evidence" value="ECO:0007669"/>
    <property type="project" value="TreeGrafter"/>
</dbReference>
<evidence type="ECO:0000256" key="9">
    <source>
        <dbReference type="ARBA" id="ARBA00022968"/>
    </source>
</evidence>
<keyword evidence="14" id="KW-1015">Disulfide bond</keyword>
<dbReference type="GO" id="GO:0005890">
    <property type="term" value="C:sodium:potassium-exchanging ATPase complex"/>
    <property type="evidence" value="ECO:0007669"/>
    <property type="project" value="InterPro"/>
</dbReference>
<keyword evidence="9" id="KW-0735">Signal-anchor</keyword>